<protein>
    <submittedName>
        <fullName evidence="1">Uncharacterized protein</fullName>
    </submittedName>
</protein>
<dbReference type="PANTHER" id="PTHR30573">
    <property type="entry name" value="QUINOLINATE SYNTHETASE A"/>
    <property type="match status" value="1"/>
</dbReference>
<dbReference type="AlphaFoldDB" id="A0AAV9EIM0"/>
<dbReference type="EMBL" id="JAUJYO010000006">
    <property type="protein sequence ID" value="KAK1313331.1"/>
    <property type="molecule type" value="Genomic_DNA"/>
</dbReference>
<sequence length="89" mass="10229">MCLPHQQIRQFQGKTYQLQLCQNLHVLTGLLGRHVRAKFLSPDESKVGELISILREKKIGIVAHFHMDQDVQGLLTAAQKLWPHIYISD</sequence>
<reference evidence="1" key="1">
    <citation type="journal article" date="2023" name="Nat. Commun.">
        <title>Diploid and tetraploid genomes of Acorus and the evolution of monocots.</title>
        <authorList>
            <person name="Ma L."/>
            <person name="Liu K.W."/>
            <person name="Li Z."/>
            <person name="Hsiao Y.Y."/>
            <person name="Qi Y."/>
            <person name="Fu T."/>
            <person name="Tang G.D."/>
            <person name="Zhang D."/>
            <person name="Sun W.H."/>
            <person name="Liu D.K."/>
            <person name="Li Y."/>
            <person name="Chen G.Z."/>
            <person name="Liu X.D."/>
            <person name="Liao X.Y."/>
            <person name="Jiang Y.T."/>
            <person name="Yu X."/>
            <person name="Hao Y."/>
            <person name="Huang J."/>
            <person name="Zhao X.W."/>
            <person name="Ke S."/>
            <person name="Chen Y.Y."/>
            <person name="Wu W.L."/>
            <person name="Hsu J.L."/>
            <person name="Lin Y.F."/>
            <person name="Huang M.D."/>
            <person name="Li C.Y."/>
            <person name="Huang L."/>
            <person name="Wang Z.W."/>
            <person name="Zhao X."/>
            <person name="Zhong W.Y."/>
            <person name="Peng D.H."/>
            <person name="Ahmad S."/>
            <person name="Lan S."/>
            <person name="Zhang J.S."/>
            <person name="Tsai W.C."/>
            <person name="Van de Peer Y."/>
            <person name="Liu Z.J."/>
        </authorList>
    </citation>
    <scope>NUCLEOTIDE SEQUENCE</scope>
    <source>
        <strain evidence="1">CP</strain>
    </source>
</reference>
<name>A0AAV9EIM0_ACOCL</name>
<dbReference type="GO" id="GO:0008987">
    <property type="term" value="F:quinolinate synthetase A activity"/>
    <property type="evidence" value="ECO:0007669"/>
    <property type="project" value="InterPro"/>
</dbReference>
<dbReference type="PANTHER" id="PTHR30573:SF0">
    <property type="entry name" value="QUINOLINATE SYNTHASE, CHLOROPLASTIC"/>
    <property type="match status" value="1"/>
</dbReference>
<reference evidence="1" key="2">
    <citation type="submission" date="2023-06" db="EMBL/GenBank/DDBJ databases">
        <authorList>
            <person name="Ma L."/>
            <person name="Liu K.-W."/>
            <person name="Li Z."/>
            <person name="Hsiao Y.-Y."/>
            <person name="Qi Y."/>
            <person name="Fu T."/>
            <person name="Tang G."/>
            <person name="Zhang D."/>
            <person name="Sun W.-H."/>
            <person name="Liu D.-K."/>
            <person name="Li Y."/>
            <person name="Chen G.-Z."/>
            <person name="Liu X.-D."/>
            <person name="Liao X.-Y."/>
            <person name="Jiang Y.-T."/>
            <person name="Yu X."/>
            <person name="Hao Y."/>
            <person name="Huang J."/>
            <person name="Zhao X.-W."/>
            <person name="Ke S."/>
            <person name="Chen Y.-Y."/>
            <person name="Wu W.-L."/>
            <person name="Hsu J.-L."/>
            <person name="Lin Y.-F."/>
            <person name="Huang M.-D."/>
            <person name="Li C.-Y."/>
            <person name="Huang L."/>
            <person name="Wang Z.-W."/>
            <person name="Zhao X."/>
            <person name="Zhong W.-Y."/>
            <person name="Peng D.-H."/>
            <person name="Ahmad S."/>
            <person name="Lan S."/>
            <person name="Zhang J.-S."/>
            <person name="Tsai W.-C."/>
            <person name="Van De Peer Y."/>
            <person name="Liu Z.-J."/>
        </authorList>
    </citation>
    <scope>NUCLEOTIDE SEQUENCE</scope>
    <source>
        <strain evidence="1">CP</strain>
        <tissue evidence="1">Leaves</tissue>
    </source>
</reference>
<comment type="caution">
    <text evidence="1">The sequence shown here is derived from an EMBL/GenBank/DDBJ whole genome shotgun (WGS) entry which is preliminary data.</text>
</comment>
<evidence type="ECO:0000313" key="1">
    <source>
        <dbReference type="EMBL" id="KAK1313331.1"/>
    </source>
</evidence>
<gene>
    <name evidence="1" type="ORF">QJS10_CPA06g01224</name>
</gene>
<evidence type="ECO:0000313" key="2">
    <source>
        <dbReference type="Proteomes" id="UP001180020"/>
    </source>
</evidence>
<dbReference type="InterPro" id="IPR003473">
    <property type="entry name" value="NadA"/>
</dbReference>
<proteinExistence type="predicted"/>
<dbReference type="Proteomes" id="UP001180020">
    <property type="component" value="Unassembled WGS sequence"/>
</dbReference>
<dbReference type="GO" id="GO:0051539">
    <property type="term" value="F:4 iron, 4 sulfur cluster binding"/>
    <property type="evidence" value="ECO:0007669"/>
    <property type="project" value="InterPro"/>
</dbReference>
<keyword evidence="2" id="KW-1185">Reference proteome</keyword>
<dbReference type="GO" id="GO:0034628">
    <property type="term" value="P:'de novo' NAD+ biosynthetic process from L-aspartate"/>
    <property type="evidence" value="ECO:0007669"/>
    <property type="project" value="TreeGrafter"/>
</dbReference>
<dbReference type="GO" id="GO:0009507">
    <property type="term" value="C:chloroplast"/>
    <property type="evidence" value="ECO:0007669"/>
    <property type="project" value="TreeGrafter"/>
</dbReference>
<accession>A0AAV9EIM0</accession>
<organism evidence="1 2">
    <name type="scientific">Acorus calamus</name>
    <name type="common">Sweet flag</name>
    <dbReference type="NCBI Taxonomy" id="4465"/>
    <lineage>
        <taxon>Eukaryota</taxon>
        <taxon>Viridiplantae</taxon>
        <taxon>Streptophyta</taxon>
        <taxon>Embryophyta</taxon>
        <taxon>Tracheophyta</taxon>
        <taxon>Spermatophyta</taxon>
        <taxon>Magnoliopsida</taxon>
        <taxon>Liliopsida</taxon>
        <taxon>Acoraceae</taxon>
        <taxon>Acorus</taxon>
    </lineage>
</organism>